<dbReference type="CDD" id="cd11644">
    <property type="entry name" value="Precorrin-6Y-MT"/>
    <property type="match status" value="1"/>
</dbReference>
<proteinExistence type="predicted"/>
<dbReference type="InterPro" id="IPR000878">
    <property type="entry name" value="4pyrrol_Mease"/>
</dbReference>
<dbReference type="GO" id="GO:0032259">
    <property type="term" value="P:methylation"/>
    <property type="evidence" value="ECO:0007669"/>
    <property type="project" value="UniProtKB-KW"/>
</dbReference>
<keyword evidence="3 7" id="KW-0489">Methyltransferase</keyword>
<dbReference type="OrthoDB" id="9787825at2"/>
<keyword evidence="4 7" id="KW-0808">Transferase</keyword>
<feature type="domain" description="Tetrapyrrole methylase" evidence="6">
    <location>
        <begin position="8"/>
        <end position="194"/>
    </location>
</feature>
<keyword evidence="5" id="KW-0949">S-adenosyl-L-methionine</keyword>
<dbReference type="InterPro" id="IPR012818">
    <property type="entry name" value="CbiE"/>
</dbReference>
<dbReference type="NCBIfam" id="TIGR02467">
    <property type="entry name" value="CbiE"/>
    <property type="match status" value="1"/>
</dbReference>
<evidence type="ECO:0000313" key="8">
    <source>
        <dbReference type="Proteomes" id="UP000035034"/>
    </source>
</evidence>
<gene>
    <name evidence="7" type="primary">cobL</name>
    <name evidence="7" type="ORF">GOEFS_054_00950</name>
</gene>
<dbReference type="InterPro" id="IPR014776">
    <property type="entry name" value="4pyrrole_Mease_sub2"/>
</dbReference>
<dbReference type="GO" id="GO:0008276">
    <property type="term" value="F:protein methyltransferase activity"/>
    <property type="evidence" value="ECO:0007669"/>
    <property type="project" value="InterPro"/>
</dbReference>
<dbReference type="PANTHER" id="PTHR43182:SF1">
    <property type="entry name" value="COBALT-PRECORRIN-7 C(5)-METHYLTRANSFERASE"/>
    <property type="match status" value="1"/>
</dbReference>
<dbReference type="Gene3D" id="3.30.950.10">
    <property type="entry name" value="Methyltransferase, Cobalt-precorrin-4 Transmethylase, Domain 2"/>
    <property type="match status" value="1"/>
</dbReference>
<evidence type="ECO:0000256" key="4">
    <source>
        <dbReference type="ARBA" id="ARBA00022679"/>
    </source>
</evidence>
<dbReference type="Pfam" id="PF00590">
    <property type="entry name" value="TP_methylase"/>
    <property type="match status" value="1"/>
</dbReference>
<dbReference type="SUPFAM" id="SSF53790">
    <property type="entry name" value="Tetrapyrrole methylase"/>
    <property type="match status" value="1"/>
</dbReference>
<dbReference type="GO" id="GO:0009236">
    <property type="term" value="P:cobalamin biosynthetic process"/>
    <property type="evidence" value="ECO:0007669"/>
    <property type="project" value="UniProtKB-UniPathway"/>
</dbReference>
<keyword evidence="2" id="KW-0169">Cobalamin biosynthesis</keyword>
<name>H0R080_9ACTN</name>
<dbReference type="RefSeq" id="WP_007317818.1">
    <property type="nucleotide sequence ID" value="NZ_BAEH01000054.1"/>
</dbReference>
<comment type="pathway">
    <text evidence="1">Cofactor biosynthesis; adenosylcobalamin biosynthesis.</text>
</comment>
<evidence type="ECO:0000259" key="6">
    <source>
        <dbReference type="Pfam" id="PF00590"/>
    </source>
</evidence>
<dbReference type="InterPro" id="IPR035996">
    <property type="entry name" value="4pyrrol_Methylase_sf"/>
</dbReference>
<comment type="caution">
    <text evidence="7">The sequence shown here is derived from an EMBL/GenBank/DDBJ whole genome shotgun (WGS) entry which is preliminary data.</text>
</comment>
<dbReference type="PIRSF" id="PIRSF036428">
    <property type="entry name" value="CobL"/>
    <property type="match status" value="1"/>
</dbReference>
<reference evidence="7 8" key="1">
    <citation type="submission" date="2011-12" db="EMBL/GenBank/DDBJ databases">
        <title>Whole genome shotgun sequence of Gordonia effusa NBRC 100432.</title>
        <authorList>
            <person name="Yoshida I."/>
            <person name="Takarada H."/>
            <person name="Hosoyama A."/>
            <person name="Tsuchikane K."/>
            <person name="Katsumata H."/>
            <person name="Yamazaki S."/>
            <person name="Fujita N."/>
        </authorList>
    </citation>
    <scope>NUCLEOTIDE SEQUENCE [LARGE SCALE GENOMIC DNA]</scope>
    <source>
        <strain evidence="7 8">NBRC 100432</strain>
    </source>
</reference>
<evidence type="ECO:0000313" key="7">
    <source>
        <dbReference type="EMBL" id="GAB18481.1"/>
    </source>
</evidence>
<dbReference type="EMBL" id="BAEH01000054">
    <property type="protein sequence ID" value="GAB18481.1"/>
    <property type="molecule type" value="Genomic_DNA"/>
</dbReference>
<dbReference type="PANTHER" id="PTHR43182">
    <property type="entry name" value="COBALT-PRECORRIN-6B C(15)-METHYLTRANSFERASE (DECARBOXYLATING)"/>
    <property type="match status" value="1"/>
</dbReference>
<dbReference type="InterPro" id="IPR006365">
    <property type="entry name" value="Cbl_synth_CobL"/>
</dbReference>
<accession>H0R080</accession>
<dbReference type="InterPro" id="IPR014008">
    <property type="entry name" value="Cbl_synth_MTase_CbiT"/>
</dbReference>
<dbReference type="SUPFAM" id="SSF53335">
    <property type="entry name" value="S-adenosyl-L-methionine-dependent methyltransferases"/>
    <property type="match status" value="1"/>
</dbReference>
<dbReference type="InterPro" id="IPR014777">
    <property type="entry name" value="4pyrrole_Mease_sub1"/>
</dbReference>
<organism evidence="7 8">
    <name type="scientific">Gordonia effusa NBRC 100432</name>
    <dbReference type="NCBI Taxonomy" id="1077974"/>
    <lineage>
        <taxon>Bacteria</taxon>
        <taxon>Bacillati</taxon>
        <taxon>Actinomycetota</taxon>
        <taxon>Actinomycetes</taxon>
        <taxon>Mycobacteriales</taxon>
        <taxon>Gordoniaceae</taxon>
        <taxon>Gordonia</taxon>
    </lineage>
</organism>
<evidence type="ECO:0000256" key="3">
    <source>
        <dbReference type="ARBA" id="ARBA00022603"/>
    </source>
</evidence>
<dbReference type="InterPro" id="IPR029063">
    <property type="entry name" value="SAM-dependent_MTases_sf"/>
</dbReference>
<evidence type="ECO:0000256" key="1">
    <source>
        <dbReference type="ARBA" id="ARBA00004953"/>
    </source>
</evidence>
<evidence type="ECO:0000256" key="5">
    <source>
        <dbReference type="ARBA" id="ARBA00022691"/>
    </source>
</evidence>
<dbReference type="Gene3D" id="3.40.50.150">
    <property type="entry name" value="Vaccinia Virus protein VP39"/>
    <property type="match status" value="1"/>
</dbReference>
<evidence type="ECO:0000256" key="2">
    <source>
        <dbReference type="ARBA" id="ARBA00022573"/>
    </source>
</evidence>
<dbReference type="eggNOG" id="COG2242">
    <property type="taxonomic scope" value="Bacteria"/>
</dbReference>
<dbReference type="STRING" id="1077974.GOEFS_054_00950"/>
<dbReference type="UniPathway" id="UPA00148"/>
<protein>
    <submittedName>
        <fullName evidence="7">Precorrin-6Y C5,15-methyltransferase</fullName>
    </submittedName>
</protein>
<dbReference type="eggNOG" id="COG2241">
    <property type="taxonomic scope" value="Bacteria"/>
</dbReference>
<dbReference type="NCBIfam" id="TIGR02469">
    <property type="entry name" value="CbiT"/>
    <property type="match status" value="1"/>
</dbReference>
<sequence>MSGGVPRFVVVGIGADGWDGLTRPAQDELTSATTIIGSSRQLSLLAGHVTARTVPWRSPMSAHLDELIADDSAAFTHIVASGDPMFHGVGASIVARVGRDGVRVIPAVSSVSLAAARMGWDLARTEVVSLVSASPQTILASASHGKRVLVLSRDQHTPAQVAEILARNSFAGSTLTVLEQLGGSDEKMYSATAGSWASPSGDPLNVVALEMSGPSRRLAPGLPDDDFDHDGQLTKHVVRAVTVGALAPTGGQVLWDIGAGSGSVAIEWLKTDISSRALAFESHPERAERIASNAARHGVADRLSIVGSAPESFDQAPAPDTVFIGGGLTRTVLDEVWLRLGAGGRLVINAVTVENQSLLAESFAAQGGTLTRLGVEHAAPLGTMTTWRPALPIVQWVVEKRGDDL</sequence>
<dbReference type="Proteomes" id="UP000035034">
    <property type="component" value="Unassembled WGS sequence"/>
</dbReference>
<keyword evidence="8" id="KW-1185">Reference proteome</keyword>
<dbReference type="Gene3D" id="3.40.1010.10">
    <property type="entry name" value="Cobalt-precorrin-4 Transmethylase, Domain 1"/>
    <property type="match status" value="1"/>
</dbReference>
<dbReference type="AlphaFoldDB" id="H0R080"/>
<dbReference type="InterPro" id="IPR050714">
    <property type="entry name" value="Cobalamin_biosynth_MTase"/>
</dbReference>